<dbReference type="InterPro" id="IPR000160">
    <property type="entry name" value="GGDEF_dom"/>
</dbReference>
<name>A0A6A8M9A4_9FIRM</name>
<keyword evidence="1" id="KW-0472">Membrane</keyword>
<dbReference type="GO" id="GO:0043709">
    <property type="term" value="P:cell adhesion involved in single-species biofilm formation"/>
    <property type="evidence" value="ECO:0007669"/>
    <property type="project" value="TreeGrafter"/>
</dbReference>
<organism evidence="3">
    <name type="scientific">Baileyella intestinalis</name>
    <dbReference type="NCBI Taxonomy" id="2606709"/>
    <lineage>
        <taxon>Bacteria</taxon>
        <taxon>Bacillati</taxon>
        <taxon>Bacillota</taxon>
        <taxon>Clostridia</taxon>
        <taxon>Peptostreptococcales</taxon>
        <taxon>Anaerovoracaceae</taxon>
        <taxon>Baileyella</taxon>
    </lineage>
</organism>
<dbReference type="NCBIfam" id="TIGR00254">
    <property type="entry name" value="GGDEF"/>
    <property type="match status" value="1"/>
</dbReference>
<dbReference type="GO" id="GO:0052621">
    <property type="term" value="F:diguanylate cyclase activity"/>
    <property type="evidence" value="ECO:0007669"/>
    <property type="project" value="TreeGrafter"/>
</dbReference>
<accession>A0A6A8M9A4</accession>
<comment type="caution">
    <text evidence="3">The sequence shown here is derived from an EMBL/GenBank/DDBJ whole genome shotgun (WGS) entry which is preliminary data.</text>
</comment>
<dbReference type="Gene3D" id="3.30.70.270">
    <property type="match status" value="1"/>
</dbReference>
<dbReference type="GO" id="GO:1902201">
    <property type="term" value="P:negative regulation of bacterial-type flagellum-dependent cell motility"/>
    <property type="evidence" value="ECO:0007669"/>
    <property type="project" value="TreeGrafter"/>
</dbReference>
<feature type="transmembrane region" description="Helical" evidence="1">
    <location>
        <begin position="207"/>
        <end position="227"/>
    </location>
</feature>
<dbReference type="CDD" id="cd01949">
    <property type="entry name" value="GGDEF"/>
    <property type="match status" value="1"/>
</dbReference>
<evidence type="ECO:0000313" key="3">
    <source>
        <dbReference type="EMBL" id="MST69531.1"/>
    </source>
</evidence>
<feature type="transmembrane region" description="Helical" evidence="1">
    <location>
        <begin position="67"/>
        <end position="86"/>
    </location>
</feature>
<evidence type="ECO:0000259" key="2">
    <source>
        <dbReference type="PROSITE" id="PS50887"/>
    </source>
</evidence>
<feature type="domain" description="GGDEF" evidence="2">
    <location>
        <begin position="254"/>
        <end position="386"/>
    </location>
</feature>
<gene>
    <name evidence="3" type="ORF">FYJ66_08035</name>
</gene>
<feature type="transmembrane region" description="Helical" evidence="1">
    <location>
        <begin position="106"/>
        <end position="126"/>
    </location>
</feature>
<dbReference type="InterPro" id="IPR050469">
    <property type="entry name" value="Diguanylate_Cyclase"/>
</dbReference>
<dbReference type="PANTHER" id="PTHR45138">
    <property type="entry name" value="REGULATORY COMPONENTS OF SENSORY TRANSDUCTION SYSTEM"/>
    <property type="match status" value="1"/>
</dbReference>
<dbReference type="PROSITE" id="PS50887">
    <property type="entry name" value="GGDEF"/>
    <property type="match status" value="1"/>
</dbReference>
<dbReference type="InterPro" id="IPR043128">
    <property type="entry name" value="Rev_trsase/Diguanyl_cyclase"/>
</dbReference>
<keyword evidence="1" id="KW-0812">Transmembrane</keyword>
<protein>
    <submittedName>
        <fullName evidence="3">GGDEF domain-containing protein</fullName>
    </submittedName>
</protein>
<dbReference type="RefSeq" id="WP_154573002.1">
    <property type="nucleotide sequence ID" value="NZ_VUNB01000006.1"/>
</dbReference>
<proteinExistence type="predicted"/>
<reference evidence="3" key="1">
    <citation type="submission" date="2019-09" db="EMBL/GenBank/DDBJ databases">
        <title>In-depth cultivation of the pig gut microbiome towards novel bacterial diversity and tailored functional studies.</title>
        <authorList>
            <person name="Wylensek D."/>
            <person name="Hitch T.C.A."/>
            <person name="Clavel T."/>
        </authorList>
    </citation>
    <scope>NUCLEOTIDE SEQUENCE</scope>
    <source>
        <strain evidence="3">RF-744-FAT-WT-3</strain>
    </source>
</reference>
<evidence type="ECO:0000256" key="1">
    <source>
        <dbReference type="SAM" id="Phobius"/>
    </source>
</evidence>
<keyword evidence="1" id="KW-1133">Transmembrane helix</keyword>
<dbReference type="InterPro" id="IPR029787">
    <property type="entry name" value="Nucleotide_cyclase"/>
</dbReference>
<dbReference type="Pfam" id="PF00990">
    <property type="entry name" value="GGDEF"/>
    <property type="match status" value="1"/>
</dbReference>
<feature type="transmembrane region" description="Helical" evidence="1">
    <location>
        <begin position="178"/>
        <end position="195"/>
    </location>
</feature>
<dbReference type="AlphaFoldDB" id="A0A6A8M9A4"/>
<dbReference type="GO" id="GO:0005886">
    <property type="term" value="C:plasma membrane"/>
    <property type="evidence" value="ECO:0007669"/>
    <property type="project" value="TreeGrafter"/>
</dbReference>
<feature type="transmembrane region" description="Helical" evidence="1">
    <location>
        <begin position="37"/>
        <end position="55"/>
    </location>
</feature>
<feature type="transmembrane region" description="Helical" evidence="1">
    <location>
        <begin position="146"/>
        <end position="166"/>
    </location>
</feature>
<sequence length="386" mass="43659">MLNYGAYELIGIMGVFGSLTILLKVSRNMGTVRQVRLFKAVLVFYMIYAGSNYVWALGENDSIKMSVMANEILNCLALSSLSLMMYHWFKYCMVTINPDRSYSKKLVALLTIPLVFSVGITVASIWTDGVYKITEFNQYMPGKQMVMKFVMDYFYIIAATAYALICAFTTKSKNRRKLCMTIGAFIFVPIGRFILRRLLPHEPTTMALAFFIILWIFLNMQDLRIYSDALTGMNNRRRLNEYLGDRLSEIQTNGAFYIFIADVNNFKEINDEFGHISGDHALVVVANAVKKAVSSVGGFAARYGGDEFVLVCDANKVDPERAVESINRYLEDEIKRDGRAVNWNLTVSIGYTLVNGGDRDGAEALSRADSMMYKGKMDFHSRNPQP</sequence>
<feature type="transmembrane region" description="Helical" evidence="1">
    <location>
        <begin position="6"/>
        <end position="25"/>
    </location>
</feature>
<dbReference type="PANTHER" id="PTHR45138:SF9">
    <property type="entry name" value="DIGUANYLATE CYCLASE DGCM-RELATED"/>
    <property type="match status" value="1"/>
</dbReference>
<dbReference type="EMBL" id="VUNB01000006">
    <property type="protein sequence ID" value="MST69531.1"/>
    <property type="molecule type" value="Genomic_DNA"/>
</dbReference>
<dbReference type="SMART" id="SM00267">
    <property type="entry name" value="GGDEF"/>
    <property type="match status" value="1"/>
</dbReference>
<dbReference type="SUPFAM" id="SSF55073">
    <property type="entry name" value="Nucleotide cyclase"/>
    <property type="match status" value="1"/>
</dbReference>